<reference evidence="1 2" key="1">
    <citation type="submission" date="2018-11" db="EMBL/GenBank/DDBJ databases">
        <title>Genomic Encyclopedia of Type Strains, Phase IV (KMG-IV): sequencing the most valuable type-strain genomes for metagenomic binning, comparative biology and taxonomic classification.</title>
        <authorList>
            <person name="Goeker M."/>
        </authorList>
    </citation>
    <scope>NUCLEOTIDE SEQUENCE [LARGE SCALE GENOMIC DNA]</scope>
    <source>
        <strain evidence="1 2">DSM 102936</strain>
    </source>
</reference>
<sequence>MTAGVFNMAKVTLELPDEVLPLVAEGQDPVPGLKRRLAVALYAEGALSMGSAALLAGMPYMDFWELVTGLGLGPRYTEQHYKEDVKALKELGLL</sequence>
<dbReference type="AlphaFoldDB" id="A0A3N5AX93"/>
<dbReference type="InterPro" id="IPR005368">
    <property type="entry name" value="UPF0175"/>
</dbReference>
<protein>
    <submittedName>
        <fullName evidence="1">Putative HTH domain antitoxin</fullName>
    </submittedName>
</protein>
<dbReference type="EMBL" id="RKRE01000001">
    <property type="protein sequence ID" value="RPF49513.1"/>
    <property type="molecule type" value="Genomic_DNA"/>
</dbReference>
<keyword evidence="2" id="KW-1185">Reference proteome</keyword>
<dbReference type="OrthoDB" id="9904869at2"/>
<evidence type="ECO:0000313" key="1">
    <source>
        <dbReference type="EMBL" id="RPF49513.1"/>
    </source>
</evidence>
<evidence type="ECO:0000313" key="2">
    <source>
        <dbReference type="Proteomes" id="UP000282654"/>
    </source>
</evidence>
<dbReference type="Pfam" id="PF03683">
    <property type="entry name" value="UPF0175"/>
    <property type="match status" value="1"/>
</dbReference>
<proteinExistence type="predicted"/>
<comment type="caution">
    <text evidence="1">The sequence shown here is derived from an EMBL/GenBank/DDBJ whole genome shotgun (WGS) entry which is preliminary data.</text>
</comment>
<organism evidence="1 2">
    <name type="scientific">Thermodesulfitimonas autotrophica</name>
    <dbReference type="NCBI Taxonomy" id="1894989"/>
    <lineage>
        <taxon>Bacteria</taxon>
        <taxon>Bacillati</taxon>
        <taxon>Bacillota</taxon>
        <taxon>Clostridia</taxon>
        <taxon>Thermoanaerobacterales</taxon>
        <taxon>Thermoanaerobacteraceae</taxon>
        <taxon>Thermodesulfitimonas</taxon>
    </lineage>
</organism>
<dbReference type="Proteomes" id="UP000282654">
    <property type="component" value="Unassembled WGS sequence"/>
</dbReference>
<dbReference type="RefSeq" id="WP_123927066.1">
    <property type="nucleotide sequence ID" value="NZ_RKRE01000001.1"/>
</dbReference>
<accession>A0A3N5AX93</accession>
<name>A0A3N5AX93_9THEO</name>
<gene>
    <name evidence="1" type="ORF">EDD75_0329</name>
</gene>